<dbReference type="EMBL" id="CP124733">
    <property type="protein sequence ID" value="WHA41864.1"/>
    <property type="molecule type" value="Genomic_DNA"/>
</dbReference>
<evidence type="ECO:0000313" key="3">
    <source>
        <dbReference type="Proteomes" id="UP000298664"/>
    </source>
</evidence>
<evidence type="ECO:0000313" key="2">
    <source>
        <dbReference type="EMBL" id="WHA41864.1"/>
    </source>
</evidence>
<dbReference type="Proteomes" id="UP000298664">
    <property type="component" value="Chromosome Circular"/>
</dbReference>
<keyword evidence="1" id="KW-0812">Transmembrane</keyword>
<gene>
    <name evidence="2" type="ORF">CFBP5477_004325</name>
</gene>
<evidence type="ECO:0000256" key="1">
    <source>
        <dbReference type="SAM" id="Phobius"/>
    </source>
</evidence>
<keyword evidence="1" id="KW-0472">Membrane</keyword>
<feature type="transmembrane region" description="Helical" evidence="1">
    <location>
        <begin position="33"/>
        <end position="54"/>
    </location>
</feature>
<dbReference type="AlphaFoldDB" id="A0AAF0KJ65"/>
<dbReference type="RefSeq" id="WP_137393849.1">
    <property type="nucleotide sequence ID" value="NZ_CP124733.1"/>
</dbReference>
<proteinExistence type="predicted"/>
<feature type="transmembrane region" description="Helical" evidence="1">
    <location>
        <begin position="60"/>
        <end position="83"/>
    </location>
</feature>
<keyword evidence="1" id="KW-1133">Transmembrane helix</keyword>
<organism evidence="2 3">
    <name type="scientific">Agrobacterium larrymoorei</name>
    <dbReference type="NCBI Taxonomy" id="160699"/>
    <lineage>
        <taxon>Bacteria</taxon>
        <taxon>Pseudomonadati</taxon>
        <taxon>Pseudomonadota</taxon>
        <taxon>Alphaproteobacteria</taxon>
        <taxon>Hyphomicrobiales</taxon>
        <taxon>Rhizobiaceae</taxon>
        <taxon>Rhizobium/Agrobacterium group</taxon>
        <taxon>Agrobacterium</taxon>
    </lineage>
</organism>
<protein>
    <submittedName>
        <fullName evidence="2">PH domain-containing protein</fullName>
    </submittedName>
</protein>
<accession>A0AAF0KJ65</accession>
<name>A0AAF0KJ65_9HYPH</name>
<reference evidence="2" key="1">
    <citation type="submission" date="2023-05" db="EMBL/GenBank/DDBJ databases">
        <title>Complete genome sequence of Agrobacterium larrymoorei CFBP5477.</title>
        <authorList>
            <person name="Yen H.-C."/>
            <person name="Chou L."/>
            <person name="Lin Y.-C."/>
            <person name="Lai E.-M."/>
            <person name="Kuo C.-H."/>
        </authorList>
    </citation>
    <scope>NUCLEOTIDE SEQUENCE</scope>
    <source>
        <strain evidence="2">CFBP5477</strain>
    </source>
</reference>
<sequence length="184" mass="20761">MLDQSLKSRLLPHERILWSGRPKQGILFHPRDILVVPFSVLWCAFAIFWTVMASSANAPFFFPFVGGIFVCVGIFMVFGRLLFDAWVRKGMEYAVTDRRIIILQTRPVGKFSTVALERMPDLQLTERGDGRGTIRFGAQAPFFGHSGFAIWIPSLDPVPQFIAIDNVAGVFQTVQRATEQRGQN</sequence>